<evidence type="ECO:0000313" key="6">
    <source>
        <dbReference type="Proteomes" id="UP000004030"/>
    </source>
</evidence>
<organism evidence="5 6">
    <name type="scientific">Novosphingobium pentaromativorans US6-1</name>
    <dbReference type="NCBI Taxonomy" id="1088721"/>
    <lineage>
        <taxon>Bacteria</taxon>
        <taxon>Pseudomonadati</taxon>
        <taxon>Pseudomonadota</taxon>
        <taxon>Alphaproteobacteria</taxon>
        <taxon>Sphingomonadales</taxon>
        <taxon>Sphingomonadaceae</taxon>
        <taxon>Novosphingobium</taxon>
    </lineage>
</organism>
<accession>G6EGZ5</accession>
<dbReference type="InterPro" id="IPR036291">
    <property type="entry name" value="NAD(P)-bd_dom_sf"/>
</dbReference>
<dbReference type="InterPro" id="IPR000683">
    <property type="entry name" value="Gfo/Idh/MocA-like_OxRdtase_N"/>
</dbReference>
<dbReference type="SUPFAM" id="SSF51735">
    <property type="entry name" value="NAD(P)-binding Rossmann-fold domains"/>
    <property type="match status" value="1"/>
</dbReference>
<dbReference type="Pfam" id="PF02894">
    <property type="entry name" value="GFO_IDH_MocA_C"/>
    <property type="match status" value="1"/>
</dbReference>
<dbReference type="PANTHER" id="PTHR43708">
    <property type="entry name" value="CONSERVED EXPRESSED OXIDOREDUCTASE (EUROFUNG)"/>
    <property type="match status" value="1"/>
</dbReference>
<dbReference type="EMBL" id="AGFM01000058">
    <property type="protein sequence ID" value="EHJ59284.1"/>
    <property type="molecule type" value="Genomic_DNA"/>
</dbReference>
<proteinExistence type="inferred from homology"/>
<dbReference type="GO" id="GO:0000166">
    <property type="term" value="F:nucleotide binding"/>
    <property type="evidence" value="ECO:0007669"/>
    <property type="project" value="InterPro"/>
</dbReference>
<dbReference type="InterPro" id="IPR051317">
    <property type="entry name" value="Gfo/Idh/MocA_oxidoreduct"/>
</dbReference>
<dbReference type="PANTHER" id="PTHR43708:SF5">
    <property type="entry name" value="CONSERVED EXPRESSED OXIDOREDUCTASE (EUROFUNG)-RELATED"/>
    <property type="match status" value="1"/>
</dbReference>
<name>G6EGZ5_9SPHN</name>
<evidence type="ECO:0000259" key="3">
    <source>
        <dbReference type="Pfam" id="PF01408"/>
    </source>
</evidence>
<evidence type="ECO:0000259" key="4">
    <source>
        <dbReference type="Pfam" id="PF02894"/>
    </source>
</evidence>
<dbReference type="OrthoDB" id="9792935at2"/>
<protein>
    <submittedName>
        <fullName evidence="5">Oxidoreductase domain-containing protein</fullName>
    </submittedName>
</protein>
<dbReference type="NCBIfam" id="NF008607">
    <property type="entry name" value="PRK11579.1"/>
    <property type="match status" value="1"/>
</dbReference>
<dbReference type="Proteomes" id="UP000004030">
    <property type="component" value="Unassembled WGS sequence"/>
</dbReference>
<evidence type="ECO:0000256" key="1">
    <source>
        <dbReference type="ARBA" id="ARBA00010928"/>
    </source>
</evidence>
<dbReference type="Pfam" id="PF01408">
    <property type="entry name" value="GFO_IDH_MocA"/>
    <property type="match status" value="1"/>
</dbReference>
<evidence type="ECO:0000256" key="2">
    <source>
        <dbReference type="ARBA" id="ARBA00023002"/>
    </source>
</evidence>
<comment type="similarity">
    <text evidence="1">Belongs to the Gfo/Idh/MocA family.</text>
</comment>
<dbReference type="Gene3D" id="3.30.360.10">
    <property type="entry name" value="Dihydrodipicolinate Reductase, domain 2"/>
    <property type="match status" value="1"/>
</dbReference>
<keyword evidence="2" id="KW-0560">Oxidoreductase</keyword>
<sequence length="342" mass="37359">MAPIRAALVGYGLAGKVFHAPLLQVVNGVELAAVVSSDPAKVRADLPNVAVVAAMDEILADSAIDLIVLATPDHLHAGQAIAALDAGKHVVIDKPFAVTIEDARKVIERAERHAGHVFVFHNRRWDADFLTLQSLVAAGELGEVMHFESHFDRMRLEAGERWKDKRTGGVWQDLGPHLVDQALHLLGTPEAVWADIAIQKKGGHAPDYAHVVLRYAQTRAVLHLSQLAPDHRLRFLVHGKNGSYVKQGLDVQEEQSKSGIAPHEASWGIDPIEGTLTCTDGSTRAITNQRGRYQAFYENVRDCLRGSAVPDVPPDHALAVMEILQAAQESARERREIPILAK</sequence>
<dbReference type="RefSeq" id="WP_007014524.1">
    <property type="nucleotide sequence ID" value="NZ_AGFM01000058.1"/>
</dbReference>
<reference evidence="5 6" key="1">
    <citation type="journal article" date="2012" name="J. Bacteriol.">
        <title>Genome sequence of benzo(a)pyrene-degrading bacterium Novosphingobium pentaromativorans US6-1.</title>
        <authorList>
            <person name="Luo Y.R."/>
            <person name="Kang S.G."/>
            <person name="Kim S.J."/>
            <person name="Kim M.R."/>
            <person name="Li N."/>
            <person name="Lee J.H."/>
            <person name="Kwon K.K."/>
        </authorList>
    </citation>
    <scope>NUCLEOTIDE SEQUENCE [LARGE SCALE GENOMIC DNA]</scope>
    <source>
        <strain evidence="5 6">US6-1</strain>
    </source>
</reference>
<dbReference type="KEGG" id="npn:JI59_20935"/>
<comment type="caution">
    <text evidence="5">The sequence shown here is derived from an EMBL/GenBank/DDBJ whole genome shotgun (WGS) entry which is preliminary data.</text>
</comment>
<feature type="domain" description="Gfo/Idh/MocA-like oxidoreductase C-terminal" evidence="4">
    <location>
        <begin position="134"/>
        <end position="338"/>
    </location>
</feature>
<gene>
    <name evidence="5" type="ORF">NSU_3616</name>
</gene>
<evidence type="ECO:0000313" key="5">
    <source>
        <dbReference type="EMBL" id="EHJ59284.1"/>
    </source>
</evidence>
<feature type="domain" description="Gfo/Idh/MocA-like oxidoreductase N-terminal" evidence="3">
    <location>
        <begin position="4"/>
        <end position="120"/>
    </location>
</feature>
<dbReference type="Gene3D" id="3.40.50.720">
    <property type="entry name" value="NAD(P)-binding Rossmann-like Domain"/>
    <property type="match status" value="1"/>
</dbReference>
<dbReference type="GO" id="GO:0016491">
    <property type="term" value="F:oxidoreductase activity"/>
    <property type="evidence" value="ECO:0007669"/>
    <property type="project" value="UniProtKB-KW"/>
</dbReference>
<dbReference type="InterPro" id="IPR004104">
    <property type="entry name" value="Gfo/Idh/MocA-like_OxRdtase_C"/>
</dbReference>
<dbReference type="eggNOG" id="COG0673">
    <property type="taxonomic scope" value="Bacteria"/>
</dbReference>
<dbReference type="PATRIC" id="fig|1088721.3.peg.3566"/>
<dbReference type="AlphaFoldDB" id="G6EGZ5"/>
<keyword evidence="6" id="KW-1185">Reference proteome</keyword>